<organism evidence="2 3">
    <name type="scientific">Pontiella desulfatans</name>
    <dbReference type="NCBI Taxonomy" id="2750659"/>
    <lineage>
        <taxon>Bacteria</taxon>
        <taxon>Pseudomonadati</taxon>
        <taxon>Kiritimatiellota</taxon>
        <taxon>Kiritimatiellia</taxon>
        <taxon>Kiritimatiellales</taxon>
        <taxon>Pontiellaceae</taxon>
        <taxon>Pontiella</taxon>
    </lineage>
</organism>
<name>A0A6C2UBP3_PONDE</name>
<reference evidence="2 3" key="1">
    <citation type="submission" date="2019-04" db="EMBL/GenBank/DDBJ databases">
        <authorList>
            <person name="Van Vliet M D."/>
        </authorList>
    </citation>
    <scope>NUCLEOTIDE SEQUENCE [LARGE SCALE GENOMIC DNA]</scope>
    <source>
        <strain evidence="2 3">F1</strain>
    </source>
</reference>
<protein>
    <submittedName>
        <fullName evidence="2">Uncharacterized protein</fullName>
    </submittedName>
</protein>
<evidence type="ECO:0000256" key="1">
    <source>
        <dbReference type="SAM" id="MobiDB-lite"/>
    </source>
</evidence>
<dbReference type="EMBL" id="CAAHFG010000004">
    <property type="protein sequence ID" value="VGO17510.1"/>
    <property type="molecule type" value="Genomic_DNA"/>
</dbReference>
<evidence type="ECO:0000313" key="2">
    <source>
        <dbReference type="EMBL" id="VGO17510.1"/>
    </source>
</evidence>
<proteinExistence type="predicted"/>
<dbReference type="RefSeq" id="WP_136082974.1">
    <property type="nucleotide sequence ID" value="NZ_CAAHFG010000004.1"/>
</dbReference>
<dbReference type="Proteomes" id="UP000366872">
    <property type="component" value="Unassembled WGS sequence"/>
</dbReference>
<accession>A0A6C2UBP3</accession>
<gene>
    <name evidence="2" type="ORF">PDESU_06107</name>
</gene>
<dbReference type="AlphaFoldDB" id="A0A6C2UBP3"/>
<feature type="compositionally biased region" description="Basic and acidic residues" evidence="1">
    <location>
        <begin position="18"/>
        <end position="34"/>
    </location>
</feature>
<feature type="region of interest" description="Disordered" evidence="1">
    <location>
        <begin position="1"/>
        <end position="61"/>
    </location>
</feature>
<evidence type="ECO:0000313" key="3">
    <source>
        <dbReference type="Proteomes" id="UP000366872"/>
    </source>
</evidence>
<keyword evidence="3" id="KW-1185">Reference proteome</keyword>
<sequence>MKLQVPWRVRLRNGRQGNQHDGKWWNRRKYRDDPESNTVKSAPLHEDDLNHLGALHRTGKD</sequence>